<reference evidence="2 3" key="1">
    <citation type="submission" date="2020-08" db="EMBL/GenBank/DDBJ databases">
        <title>Sequencing the genomes of 1000 actinobacteria strains.</title>
        <authorList>
            <person name="Klenk H.-P."/>
        </authorList>
    </citation>
    <scope>NUCLEOTIDE SEQUENCE [LARGE SCALE GENOMIC DNA]</scope>
    <source>
        <strain evidence="2 3">DSM 45084</strain>
    </source>
</reference>
<comment type="caution">
    <text evidence="2">The sequence shown here is derived from an EMBL/GenBank/DDBJ whole genome shotgun (WGS) entry which is preliminary data.</text>
</comment>
<dbReference type="InterPro" id="IPR016181">
    <property type="entry name" value="Acyl_CoA_acyltransferase"/>
</dbReference>
<dbReference type="EMBL" id="JACHJS010000001">
    <property type="protein sequence ID" value="MBB4965563.1"/>
    <property type="molecule type" value="Genomic_DNA"/>
</dbReference>
<evidence type="ECO:0000313" key="3">
    <source>
        <dbReference type="Proteomes" id="UP000542674"/>
    </source>
</evidence>
<dbReference type="Pfam" id="PF08445">
    <property type="entry name" value="FR47"/>
    <property type="match status" value="1"/>
</dbReference>
<organism evidence="2 3">
    <name type="scientific">Saccharothrix violaceirubra</name>
    <dbReference type="NCBI Taxonomy" id="413306"/>
    <lineage>
        <taxon>Bacteria</taxon>
        <taxon>Bacillati</taxon>
        <taxon>Actinomycetota</taxon>
        <taxon>Actinomycetes</taxon>
        <taxon>Pseudonocardiales</taxon>
        <taxon>Pseudonocardiaceae</taxon>
        <taxon>Saccharothrix</taxon>
    </lineage>
</organism>
<accession>A0A7W7T2V9</accession>
<evidence type="ECO:0000259" key="1">
    <source>
        <dbReference type="PROSITE" id="PS51186"/>
    </source>
</evidence>
<dbReference type="InterPro" id="IPR013653">
    <property type="entry name" value="GCN5-like_dom"/>
</dbReference>
<keyword evidence="2" id="KW-0808">Transferase</keyword>
<dbReference type="GO" id="GO:0016747">
    <property type="term" value="F:acyltransferase activity, transferring groups other than amino-acyl groups"/>
    <property type="evidence" value="ECO:0007669"/>
    <property type="project" value="InterPro"/>
</dbReference>
<dbReference type="SUPFAM" id="SSF55729">
    <property type="entry name" value="Acyl-CoA N-acyltransferases (Nat)"/>
    <property type="match status" value="1"/>
</dbReference>
<evidence type="ECO:0000313" key="2">
    <source>
        <dbReference type="EMBL" id="MBB4965563.1"/>
    </source>
</evidence>
<dbReference type="Gene3D" id="3.40.630.30">
    <property type="match status" value="1"/>
</dbReference>
<dbReference type="Proteomes" id="UP000542674">
    <property type="component" value="Unassembled WGS sequence"/>
</dbReference>
<dbReference type="InterPro" id="IPR000182">
    <property type="entry name" value="GNAT_dom"/>
</dbReference>
<dbReference type="PROSITE" id="PS51186">
    <property type="entry name" value="GNAT"/>
    <property type="match status" value="1"/>
</dbReference>
<name>A0A7W7T2V9_9PSEU</name>
<dbReference type="RefSeq" id="WP_184669158.1">
    <property type="nucleotide sequence ID" value="NZ_BAABAI010000029.1"/>
</dbReference>
<feature type="domain" description="N-acetyltransferase" evidence="1">
    <location>
        <begin position="78"/>
        <end position="227"/>
    </location>
</feature>
<proteinExistence type="predicted"/>
<protein>
    <submittedName>
        <fullName evidence="2">GNAT superfamily N-acetyltransferase</fullName>
    </submittedName>
</protein>
<keyword evidence="3" id="KW-1185">Reference proteome</keyword>
<dbReference type="AlphaFoldDB" id="A0A7W7T2V9"/>
<dbReference type="CDD" id="cd04301">
    <property type="entry name" value="NAT_SF"/>
    <property type="match status" value="1"/>
</dbReference>
<sequence length="227" mass="24224">MTRPGQSRTDRVLAEWVWAWALSRGTPDPVVEPDGYRIDVGLPGHRVRYLLPDPDAVGPRAAGLTEPGTWLKVCGPVERVRPALDSRWTIRAPEYLMSVEPATTPPAAPPDSYTVESHRTGDVYDVVVRAADGGHAAKGRLAVRGRAAAVDMVETDPAHRRRGLGSVVMAELSRIASTGGAARAVLVATEEGLALYRKLGWTVESPITAAHLAAGARHEAVIAPPGR</sequence>
<gene>
    <name evidence="2" type="ORF">F4559_002922</name>
</gene>